<dbReference type="InterPro" id="IPR013786">
    <property type="entry name" value="AcylCoA_DH/ox_N"/>
</dbReference>
<dbReference type="Gene3D" id="1.10.540.10">
    <property type="entry name" value="Acyl-CoA dehydrogenase/oxidase, N-terminal domain"/>
    <property type="match status" value="1"/>
</dbReference>
<evidence type="ECO:0000256" key="4">
    <source>
        <dbReference type="ARBA" id="ARBA00022827"/>
    </source>
</evidence>
<dbReference type="STRING" id="1090615.SAMN04515671_1603"/>
<dbReference type="Pfam" id="PF02771">
    <property type="entry name" value="Acyl-CoA_dh_N"/>
    <property type="match status" value="1"/>
</dbReference>
<keyword evidence="5 6" id="KW-0560">Oxidoreductase</keyword>
<evidence type="ECO:0000259" key="9">
    <source>
        <dbReference type="Pfam" id="PF02771"/>
    </source>
</evidence>
<evidence type="ECO:0000313" key="11">
    <source>
        <dbReference type="Proteomes" id="UP000198741"/>
    </source>
</evidence>
<name>A0A1H0LBC0_9ACTN</name>
<proteinExistence type="inferred from homology"/>
<dbReference type="Gene3D" id="1.20.140.10">
    <property type="entry name" value="Butyryl-CoA Dehydrogenase, subunit A, domain 3"/>
    <property type="match status" value="1"/>
</dbReference>
<dbReference type="InterPro" id="IPR006089">
    <property type="entry name" value="Acyl-CoA_DH_CS"/>
</dbReference>
<dbReference type="InterPro" id="IPR009100">
    <property type="entry name" value="AcylCoA_DH/oxidase_NM_dom_sf"/>
</dbReference>
<dbReference type="RefSeq" id="WP_090475497.1">
    <property type="nucleotide sequence ID" value="NZ_LT629710.1"/>
</dbReference>
<protein>
    <submittedName>
        <fullName evidence="10">Acyl-CoA dehydrogenase</fullName>
    </submittedName>
</protein>
<dbReference type="PROSITE" id="PS00072">
    <property type="entry name" value="ACYL_COA_DH_1"/>
    <property type="match status" value="1"/>
</dbReference>
<evidence type="ECO:0000256" key="2">
    <source>
        <dbReference type="ARBA" id="ARBA00009347"/>
    </source>
</evidence>
<dbReference type="PANTHER" id="PTHR43292:SF4">
    <property type="entry name" value="ACYL-COA DEHYDROGENASE FADE34"/>
    <property type="match status" value="1"/>
</dbReference>
<feature type="domain" description="Acyl-CoA dehydrogenase/oxidase N-terminal" evidence="9">
    <location>
        <begin position="13"/>
        <end position="126"/>
    </location>
</feature>
<dbReference type="EMBL" id="LT629710">
    <property type="protein sequence ID" value="SDO65549.1"/>
    <property type="molecule type" value="Genomic_DNA"/>
</dbReference>
<evidence type="ECO:0000259" key="8">
    <source>
        <dbReference type="Pfam" id="PF02770"/>
    </source>
</evidence>
<dbReference type="AlphaFoldDB" id="A0A1H0LBC0"/>
<reference evidence="10 11" key="1">
    <citation type="submission" date="2016-10" db="EMBL/GenBank/DDBJ databases">
        <authorList>
            <person name="de Groot N.N."/>
        </authorList>
    </citation>
    <scope>NUCLEOTIDE SEQUENCE [LARGE SCALE GENOMIC DNA]</scope>
    <source>
        <strain evidence="11">P4-7,KCTC 19426,CECT 7604</strain>
    </source>
</reference>
<dbReference type="InterPro" id="IPR009075">
    <property type="entry name" value="AcylCo_DH/oxidase_C"/>
</dbReference>
<dbReference type="Pfam" id="PF00441">
    <property type="entry name" value="Acyl-CoA_dh_1"/>
    <property type="match status" value="1"/>
</dbReference>
<organism evidence="10 11">
    <name type="scientific">Nakamurella panacisegetis</name>
    <dbReference type="NCBI Taxonomy" id="1090615"/>
    <lineage>
        <taxon>Bacteria</taxon>
        <taxon>Bacillati</taxon>
        <taxon>Actinomycetota</taxon>
        <taxon>Actinomycetes</taxon>
        <taxon>Nakamurellales</taxon>
        <taxon>Nakamurellaceae</taxon>
        <taxon>Nakamurella</taxon>
    </lineage>
</organism>
<keyword evidence="11" id="KW-1185">Reference proteome</keyword>
<dbReference type="InterPro" id="IPR036250">
    <property type="entry name" value="AcylCo_DH-like_C"/>
</dbReference>
<evidence type="ECO:0000256" key="6">
    <source>
        <dbReference type="RuleBase" id="RU362125"/>
    </source>
</evidence>
<comment type="cofactor">
    <cofactor evidence="1 6">
        <name>FAD</name>
        <dbReference type="ChEBI" id="CHEBI:57692"/>
    </cofactor>
</comment>
<keyword evidence="4 6" id="KW-0274">FAD</keyword>
<dbReference type="SUPFAM" id="SSF56645">
    <property type="entry name" value="Acyl-CoA dehydrogenase NM domain-like"/>
    <property type="match status" value="1"/>
</dbReference>
<gene>
    <name evidence="10" type="ORF">SAMN04515671_1603</name>
</gene>
<dbReference type="InterPro" id="IPR037069">
    <property type="entry name" value="AcylCoA_DH/ox_N_sf"/>
</dbReference>
<dbReference type="InterPro" id="IPR006091">
    <property type="entry name" value="Acyl-CoA_Oxase/DH_mid-dom"/>
</dbReference>
<dbReference type="Pfam" id="PF02770">
    <property type="entry name" value="Acyl-CoA_dh_M"/>
    <property type="match status" value="1"/>
</dbReference>
<feature type="domain" description="Acyl-CoA dehydrogenase/oxidase C-terminal" evidence="7">
    <location>
        <begin position="272"/>
        <end position="369"/>
    </location>
</feature>
<dbReference type="GO" id="GO:0005886">
    <property type="term" value="C:plasma membrane"/>
    <property type="evidence" value="ECO:0007669"/>
    <property type="project" value="TreeGrafter"/>
</dbReference>
<feature type="domain" description="Acyl-CoA oxidase/dehydrogenase middle" evidence="8">
    <location>
        <begin position="130"/>
        <end position="222"/>
    </location>
</feature>
<dbReference type="InterPro" id="IPR052161">
    <property type="entry name" value="Mycobact_Acyl-CoA_DH"/>
</dbReference>
<evidence type="ECO:0000256" key="3">
    <source>
        <dbReference type="ARBA" id="ARBA00022630"/>
    </source>
</evidence>
<dbReference type="GO" id="GO:0003995">
    <property type="term" value="F:acyl-CoA dehydrogenase activity"/>
    <property type="evidence" value="ECO:0007669"/>
    <property type="project" value="InterPro"/>
</dbReference>
<dbReference type="SUPFAM" id="SSF47203">
    <property type="entry name" value="Acyl-CoA dehydrogenase C-terminal domain-like"/>
    <property type="match status" value="1"/>
</dbReference>
<comment type="similarity">
    <text evidence="2 6">Belongs to the acyl-CoA dehydrogenase family.</text>
</comment>
<dbReference type="InterPro" id="IPR046373">
    <property type="entry name" value="Acyl-CoA_Oxase/DH_mid-dom_sf"/>
</dbReference>
<evidence type="ECO:0000313" key="10">
    <source>
        <dbReference type="EMBL" id="SDO65549.1"/>
    </source>
</evidence>
<sequence>MTPRAALRPTSLTESERALQQQVRRWLADRLPVGSHPPGLGMAAAADPVFSADLGAQGWLGMSLPPEYGGGGRTAVERQIVVEELLSRGAPVAYHWVADRQSGPSIAAVGSEEQKATYLPGIARGEFCFAIGMSEPGAGSDLAAVRARAVPADGGWRIDGTKIWTSGAAWATHILGLFRTSDDRHGGLTQFIVDTRTPGVGIAPITFIDGSKDFCEVTFDNVVLPSSAVLGEVGGGWGQNTGELALERGGVDRWLSPAVLVDEWAAQPDADSRELALAAASLWAFRGMSLSIARMVDTGQRPVQLAALVKEMATRFEQDTVEAVSRWQGRLPDPDEPAGLLSRAVLAAPSWTIRGGTTEILRTVIAKGMIRDVHR</sequence>
<dbReference type="Gene3D" id="2.40.110.10">
    <property type="entry name" value="Butyryl-CoA Dehydrogenase, subunit A, domain 2"/>
    <property type="match status" value="1"/>
</dbReference>
<accession>A0A1H0LBC0</accession>
<dbReference type="GO" id="GO:0050660">
    <property type="term" value="F:flavin adenine dinucleotide binding"/>
    <property type="evidence" value="ECO:0007669"/>
    <property type="project" value="InterPro"/>
</dbReference>
<keyword evidence="3 6" id="KW-0285">Flavoprotein</keyword>
<dbReference type="OrthoDB" id="2769798at2"/>
<dbReference type="PANTHER" id="PTHR43292">
    <property type="entry name" value="ACYL-COA DEHYDROGENASE"/>
    <property type="match status" value="1"/>
</dbReference>
<evidence type="ECO:0000256" key="5">
    <source>
        <dbReference type="ARBA" id="ARBA00023002"/>
    </source>
</evidence>
<dbReference type="Proteomes" id="UP000198741">
    <property type="component" value="Chromosome I"/>
</dbReference>
<evidence type="ECO:0000259" key="7">
    <source>
        <dbReference type="Pfam" id="PF00441"/>
    </source>
</evidence>
<evidence type="ECO:0000256" key="1">
    <source>
        <dbReference type="ARBA" id="ARBA00001974"/>
    </source>
</evidence>